<dbReference type="InterPro" id="IPR036188">
    <property type="entry name" value="FAD/NAD-bd_sf"/>
</dbReference>
<feature type="binding site" evidence="5">
    <location>
        <position position="40"/>
    </location>
    <ligand>
        <name>FAD</name>
        <dbReference type="ChEBI" id="CHEBI:57692"/>
    </ligand>
</feature>
<protein>
    <recommendedName>
        <fullName evidence="5">Ferredoxin--NADP reductase</fullName>
        <shortName evidence="5">FNR</shortName>
        <shortName evidence="5">Fd-NADP(+) reductase</shortName>
        <ecNumber evidence="5">1.18.1.2</ecNumber>
    </recommendedName>
</protein>
<sequence>MKITRRDAFMLEVLIIGAGPTGLYAAFLAGLRNLKAAVIESSAEPGGQLTAVYKDKYIYDIPGFPKITAKDYIDGQVLQYERFKSDLPIYYNEEAIDIKKHDDHFIVTTTTKTIETKFVLIAHGGGGFVPQKLKIDEHYDNILYFIKDLIQFKDKKIVVLGGGDSALDWAIDLSEYTKDVTLVHRRDEFRALQSSVDHFREKGTILTPYIVDTVEGNDKLVHTLVLKHAKTHERLNLDADYIVVNYGFVLTKSRLDEWGIEGEKGLIKVDYTMKTSLDGIYAAGNGIDYPGKVKLISTGQGEAATAIQSITTLLYPEKTRKFEHSTALIKE</sequence>
<dbReference type="GO" id="GO:0004324">
    <property type="term" value="F:ferredoxin-NADP+ reductase activity"/>
    <property type="evidence" value="ECO:0007669"/>
    <property type="project" value="UniProtKB-UniRule"/>
</dbReference>
<feature type="binding site" evidence="5">
    <location>
        <position position="53"/>
    </location>
    <ligand>
        <name>FAD</name>
        <dbReference type="ChEBI" id="CHEBI:57692"/>
    </ligand>
</feature>
<feature type="transmembrane region" description="Helical" evidence="6">
    <location>
        <begin position="9"/>
        <end position="31"/>
    </location>
</feature>
<dbReference type="GO" id="GO:0050660">
    <property type="term" value="F:flavin adenine dinucleotide binding"/>
    <property type="evidence" value="ECO:0007669"/>
    <property type="project" value="UniProtKB-UniRule"/>
</dbReference>
<keyword evidence="4 5" id="KW-0560">Oxidoreductase</keyword>
<feature type="binding site" evidence="5">
    <location>
        <position position="326"/>
    </location>
    <ligand>
        <name>FAD</name>
        <dbReference type="ChEBI" id="CHEBI:57692"/>
    </ligand>
</feature>
<proteinExistence type="inferred from homology"/>
<evidence type="ECO:0000259" key="7">
    <source>
        <dbReference type="Pfam" id="PF07992"/>
    </source>
</evidence>
<reference evidence="8 9" key="1">
    <citation type="submission" date="2019-07" db="EMBL/GenBank/DDBJ databases">
        <title>Genome sequence of Acholeplasma laidlawii strain with increased resistance to erythromycin.</title>
        <authorList>
            <person name="Medvedeva E.S."/>
            <person name="Baranova N.B."/>
            <person name="Siniagina M.N."/>
            <person name="Mouzykantov A."/>
            <person name="Chernova O.A."/>
            <person name="Chernov V.M."/>
        </authorList>
    </citation>
    <scope>NUCLEOTIDE SEQUENCE [LARGE SCALE GENOMIC DNA]</scope>
    <source>
        <strain evidence="8 9">PG8REry</strain>
    </source>
</reference>
<dbReference type="PRINTS" id="PR00469">
    <property type="entry name" value="PNDRDTASEII"/>
</dbReference>
<dbReference type="HAMAP" id="MF_01685">
    <property type="entry name" value="FENR2"/>
    <property type="match status" value="1"/>
</dbReference>
<feature type="binding site" evidence="5">
    <location>
        <position position="48"/>
    </location>
    <ligand>
        <name>FAD</name>
        <dbReference type="ChEBI" id="CHEBI:57692"/>
    </ligand>
</feature>
<keyword evidence="6" id="KW-0812">Transmembrane</keyword>
<dbReference type="InterPro" id="IPR023753">
    <property type="entry name" value="FAD/NAD-binding_dom"/>
</dbReference>
<comment type="subunit">
    <text evidence="5">Homodimer.</text>
</comment>
<dbReference type="Pfam" id="PF07992">
    <property type="entry name" value="Pyr_redox_2"/>
    <property type="match status" value="1"/>
</dbReference>
<evidence type="ECO:0000256" key="2">
    <source>
        <dbReference type="ARBA" id="ARBA00022827"/>
    </source>
</evidence>
<comment type="catalytic activity">
    <reaction evidence="5">
        <text>2 reduced [2Fe-2S]-[ferredoxin] + NADP(+) + H(+) = 2 oxidized [2Fe-2S]-[ferredoxin] + NADPH</text>
        <dbReference type="Rhea" id="RHEA:20125"/>
        <dbReference type="Rhea" id="RHEA-COMP:10000"/>
        <dbReference type="Rhea" id="RHEA-COMP:10001"/>
        <dbReference type="ChEBI" id="CHEBI:15378"/>
        <dbReference type="ChEBI" id="CHEBI:33737"/>
        <dbReference type="ChEBI" id="CHEBI:33738"/>
        <dbReference type="ChEBI" id="CHEBI:57783"/>
        <dbReference type="ChEBI" id="CHEBI:58349"/>
        <dbReference type="EC" id="1.18.1.2"/>
    </reaction>
</comment>
<feature type="binding site" evidence="5">
    <location>
        <position position="128"/>
    </location>
    <ligand>
        <name>FAD</name>
        <dbReference type="ChEBI" id="CHEBI:57692"/>
    </ligand>
</feature>
<comment type="cofactor">
    <cofactor evidence="5">
        <name>FAD</name>
        <dbReference type="ChEBI" id="CHEBI:57692"/>
    </cofactor>
    <text evidence="5">Binds 1 FAD per subunit.</text>
</comment>
<dbReference type="SUPFAM" id="SSF51905">
    <property type="entry name" value="FAD/NAD(P)-binding domain"/>
    <property type="match status" value="1"/>
</dbReference>
<feature type="binding site" evidence="5">
    <location>
        <position position="21"/>
    </location>
    <ligand>
        <name>FAD</name>
        <dbReference type="ChEBI" id="CHEBI:57692"/>
    </ligand>
</feature>
<keyword evidence="2 5" id="KW-0274">FAD</keyword>
<dbReference type="GO" id="GO:0050661">
    <property type="term" value="F:NADP binding"/>
    <property type="evidence" value="ECO:0007669"/>
    <property type="project" value="UniProtKB-UniRule"/>
</dbReference>
<keyword evidence="3 5" id="KW-0521">NADP</keyword>
<comment type="caution">
    <text evidence="5">Lacks conserved residue(s) required for the propagation of feature annotation.</text>
</comment>
<comment type="similarity">
    <text evidence="5">Belongs to the ferredoxin--NADP reductase type 2 family.</text>
</comment>
<dbReference type="EMBL" id="VKID01000001">
    <property type="protein sequence ID" value="TRY00082.1"/>
    <property type="molecule type" value="Genomic_DNA"/>
</dbReference>
<dbReference type="Proteomes" id="UP000315938">
    <property type="component" value="Unassembled WGS sequence"/>
</dbReference>
<evidence type="ECO:0000256" key="4">
    <source>
        <dbReference type="ARBA" id="ARBA00023002"/>
    </source>
</evidence>
<evidence type="ECO:0000256" key="3">
    <source>
        <dbReference type="ARBA" id="ARBA00022857"/>
    </source>
</evidence>
<gene>
    <name evidence="8" type="ORF">FNV44_03290</name>
</gene>
<accession>A0A553IIT3</accession>
<evidence type="ECO:0000256" key="6">
    <source>
        <dbReference type="SAM" id="Phobius"/>
    </source>
</evidence>
<evidence type="ECO:0000256" key="5">
    <source>
        <dbReference type="HAMAP-Rule" id="MF_01685"/>
    </source>
</evidence>
<evidence type="ECO:0000313" key="8">
    <source>
        <dbReference type="EMBL" id="TRY00082.1"/>
    </source>
</evidence>
<keyword evidence="1 5" id="KW-0285">Flavoprotein</keyword>
<keyword evidence="6" id="KW-1133">Transmembrane helix</keyword>
<comment type="caution">
    <text evidence="8">The sequence shown here is derived from an EMBL/GenBank/DDBJ whole genome shotgun (WGS) entry which is preliminary data.</text>
</comment>
<keyword evidence="6" id="KW-0472">Membrane</keyword>
<dbReference type="InterPro" id="IPR050097">
    <property type="entry name" value="Ferredoxin-NADP_redctase_2"/>
</dbReference>
<dbReference type="RefSeq" id="WP_082888793.1">
    <property type="nucleotide sequence ID" value="NZ_LXYB01000001.1"/>
</dbReference>
<dbReference type="AlphaFoldDB" id="A0A553IIT3"/>
<dbReference type="InterPro" id="IPR022890">
    <property type="entry name" value="Fd--NADP_Rdtase_type_2"/>
</dbReference>
<dbReference type="EC" id="1.18.1.2" evidence="5"/>
<evidence type="ECO:0000256" key="1">
    <source>
        <dbReference type="ARBA" id="ARBA00022630"/>
    </source>
</evidence>
<dbReference type="PRINTS" id="PR00368">
    <property type="entry name" value="FADPNR"/>
</dbReference>
<dbReference type="PANTHER" id="PTHR48105">
    <property type="entry name" value="THIOREDOXIN REDUCTASE 1-RELATED-RELATED"/>
    <property type="match status" value="1"/>
</dbReference>
<organism evidence="8 9">
    <name type="scientific">Acholeplasma laidlawii</name>
    <dbReference type="NCBI Taxonomy" id="2148"/>
    <lineage>
        <taxon>Bacteria</taxon>
        <taxon>Bacillati</taxon>
        <taxon>Mycoplasmatota</taxon>
        <taxon>Mollicutes</taxon>
        <taxon>Acholeplasmatales</taxon>
        <taxon>Acholeplasmataceae</taxon>
        <taxon>Acholeplasma</taxon>
    </lineage>
</organism>
<name>A0A553IIT3_ACHLA</name>
<feature type="domain" description="FAD/NAD(P)-binding" evidence="7">
    <location>
        <begin position="12"/>
        <end position="300"/>
    </location>
</feature>
<evidence type="ECO:0000313" key="9">
    <source>
        <dbReference type="Proteomes" id="UP000315938"/>
    </source>
</evidence>
<dbReference type="Gene3D" id="3.50.50.60">
    <property type="entry name" value="FAD/NAD(P)-binding domain"/>
    <property type="match status" value="2"/>
</dbReference>